<feature type="region of interest" description="Disordered" evidence="1">
    <location>
        <begin position="17"/>
        <end position="86"/>
    </location>
</feature>
<accession>A0AAV9VQH6</accession>
<dbReference type="EMBL" id="JAVHNS010000001">
    <property type="protein sequence ID" value="KAK6363251.1"/>
    <property type="molecule type" value="Genomic_DNA"/>
</dbReference>
<comment type="caution">
    <text evidence="2">The sequence shown here is derived from an EMBL/GenBank/DDBJ whole genome shotgun (WGS) entry which is preliminary data.</text>
</comment>
<evidence type="ECO:0000313" key="2">
    <source>
        <dbReference type="EMBL" id="KAK6363251.1"/>
    </source>
</evidence>
<evidence type="ECO:0000313" key="3">
    <source>
        <dbReference type="Proteomes" id="UP001373714"/>
    </source>
</evidence>
<dbReference type="AlphaFoldDB" id="A0AAV9VQH6"/>
<protein>
    <submittedName>
        <fullName evidence="2">Uncharacterized protein</fullName>
    </submittedName>
</protein>
<proteinExistence type="predicted"/>
<name>A0AAV9VQH6_9PEZI</name>
<organism evidence="2 3">
    <name type="scientific">Orbilia blumenaviensis</name>
    <dbReference type="NCBI Taxonomy" id="1796055"/>
    <lineage>
        <taxon>Eukaryota</taxon>
        <taxon>Fungi</taxon>
        <taxon>Dikarya</taxon>
        <taxon>Ascomycota</taxon>
        <taxon>Pezizomycotina</taxon>
        <taxon>Orbiliomycetes</taxon>
        <taxon>Orbiliales</taxon>
        <taxon>Orbiliaceae</taxon>
        <taxon>Orbilia</taxon>
    </lineage>
</organism>
<feature type="compositionally biased region" description="Basic and acidic residues" evidence="1">
    <location>
        <begin position="19"/>
        <end position="43"/>
    </location>
</feature>
<reference evidence="2 3" key="1">
    <citation type="submission" date="2019-10" db="EMBL/GenBank/DDBJ databases">
        <authorList>
            <person name="Palmer J.M."/>
        </authorList>
    </citation>
    <scope>NUCLEOTIDE SEQUENCE [LARGE SCALE GENOMIC DNA]</scope>
    <source>
        <strain evidence="2 3">TWF730</strain>
    </source>
</reference>
<keyword evidence="3" id="KW-1185">Reference proteome</keyword>
<evidence type="ECO:0000256" key="1">
    <source>
        <dbReference type="SAM" id="MobiDB-lite"/>
    </source>
</evidence>
<sequence>MYIRDQVSIYQIAHQLPPRRGDIIQEQEERKRKTNKNETEKKTNYMQSLNCKSGHDKKRRSDVKRKGRKKRIDDQEENAGILQNPTAFYILSDGEKPGL</sequence>
<gene>
    <name evidence="2" type="ORF">TWF730_000694</name>
</gene>
<feature type="compositionally biased region" description="Basic residues" evidence="1">
    <location>
        <begin position="55"/>
        <end position="70"/>
    </location>
</feature>
<dbReference type="Proteomes" id="UP001373714">
    <property type="component" value="Unassembled WGS sequence"/>
</dbReference>